<dbReference type="AlphaFoldDB" id="A0A0L0F853"/>
<protein>
    <recommendedName>
        <fullName evidence="3">Ras-GEF domain-containing protein</fullName>
    </recommendedName>
</protein>
<dbReference type="InterPro" id="IPR039930">
    <property type="entry name" value="RALGAPB"/>
</dbReference>
<sequence length="87" mass="9720">MCLCKYIMDQASQPPTRHNVELHSKIAGAYRCLQAWITADPNIITDRQTLNSVLEVIELGLTGTCRLTSNVPISRTAKLREPKPLSQ</sequence>
<evidence type="ECO:0000313" key="1">
    <source>
        <dbReference type="EMBL" id="KNC72879.1"/>
    </source>
</evidence>
<dbReference type="EMBL" id="KQ246380">
    <property type="protein sequence ID" value="KNC72879.1"/>
    <property type="molecule type" value="Genomic_DNA"/>
</dbReference>
<evidence type="ECO:0000313" key="2">
    <source>
        <dbReference type="Proteomes" id="UP000054560"/>
    </source>
</evidence>
<feature type="non-terminal residue" evidence="1">
    <location>
        <position position="87"/>
    </location>
</feature>
<organism evidence="1 2">
    <name type="scientific">Sphaeroforma arctica JP610</name>
    <dbReference type="NCBI Taxonomy" id="667725"/>
    <lineage>
        <taxon>Eukaryota</taxon>
        <taxon>Ichthyosporea</taxon>
        <taxon>Ichthyophonida</taxon>
        <taxon>Sphaeroforma</taxon>
    </lineage>
</organism>
<dbReference type="eggNOG" id="KOG3652">
    <property type="taxonomic scope" value="Eukaryota"/>
</dbReference>
<accession>A0A0L0F853</accession>
<dbReference type="STRING" id="667725.A0A0L0F853"/>
<name>A0A0L0F853_9EUKA</name>
<dbReference type="Proteomes" id="UP000054560">
    <property type="component" value="Unassembled WGS sequence"/>
</dbReference>
<gene>
    <name evidence="1" type="ORF">SARC_14561</name>
</gene>
<keyword evidence="2" id="KW-1185">Reference proteome</keyword>
<dbReference type="GeneID" id="25915065"/>
<dbReference type="OrthoDB" id="8862166at2759"/>
<dbReference type="GO" id="GO:0005096">
    <property type="term" value="F:GTPase activator activity"/>
    <property type="evidence" value="ECO:0007669"/>
    <property type="project" value="InterPro"/>
</dbReference>
<evidence type="ECO:0008006" key="3">
    <source>
        <dbReference type="Google" id="ProtNLM"/>
    </source>
</evidence>
<proteinExistence type="predicted"/>
<reference evidence="1 2" key="1">
    <citation type="submission" date="2011-02" db="EMBL/GenBank/DDBJ databases">
        <title>The Genome Sequence of Sphaeroforma arctica JP610.</title>
        <authorList>
            <consortium name="The Broad Institute Genome Sequencing Platform"/>
            <person name="Russ C."/>
            <person name="Cuomo C."/>
            <person name="Young S.K."/>
            <person name="Zeng Q."/>
            <person name="Gargeya S."/>
            <person name="Alvarado L."/>
            <person name="Berlin A."/>
            <person name="Chapman S.B."/>
            <person name="Chen Z."/>
            <person name="Freedman E."/>
            <person name="Gellesch M."/>
            <person name="Goldberg J."/>
            <person name="Griggs A."/>
            <person name="Gujja S."/>
            <person name="Heilman E."/>
            <person name="Heiman D."/>
            <person name="Howarth C."/>
            <person name="Mehta T."/>
            <person name="Neiman D."/>
            <person name="Pearson M."/>
            <person name="Roberts A."/>
            <person name="Saif S."/>
            <person name="Shea T."/>
            <person name="Shenoy N."/>
            <person name="Sisk P."/>
            <person name="Stolte C."/>
            <person name="Sykes S."/>
            <person name="White J."/>
            <person name="Yandava C."/>
            <person name="Burger G."/>
            <person name="Gray M.W."/>
            <person name="Holland P.W.H."/>
            <person name="King N."/>
            <person name="Lang F.B.F."/>
            <person name="Roger A.J."/>
            <person name="Ruiz-Trillo I."/>
            <person name="Haas B."/>
            <person name="Nusbaum C."/>
            <person name="Birren B."/>
        </authorList>
    </citation>
    <scope>NUCLEOTIDE SEQUENCE [LARGE SCALE GENOMIC DNA]</scope>
    <source>
        <strain evidence="1 2">JP610</strain>
    </source>
</reference>
<dbReference type="PANTHER" id="PTHR21344">
    <property type="entry name" value="RAL GTPASE-ACTIVATING PROTEIN SUBUNIT BETA"/>
    <property type="match status" value="1"/>
</dbReference>
<dbReference type="RefSeq" id="XP_014146781.1">
    <property type="nucleotide sequence ID" value="XM_014291306.1"/>
</dbReference>
<dbReference type="PANTHER" id="PTHR21344:SF1">
    <property type="entry name" value="RAL GTPASE-ACTIVATING PROTEIN SUBUNIT BETA"/>
    <property type="match status" value="1"/>
</dbReference>